<accession>A0A8J6MCV4</accession>
<dbReference type="Proteomes" id="UP000607645">
    <property type="component" value="Unassembled WGS sequence"/>
</dbReference>
<dbReference type="Pfam" id="PF07833">
    <property type="entry name" value="Cu_amine_oxidN1"/>
    <property type="match status" value="1"/>
</dbReference>
<dbReference type="AlphaFoldDB" id="A0A8J6MCV4"/>
<dbReference type="Gene3D" id="3.30.457.10">
    <property type="entry name" value="Copper amine oxidase-like, N-terminal domain"/>
    <property type="match status" value="1"/>
</dbReference>
<name>A0A8J6MCV4_9FIRM</name>
<sequence length="353" mass="36844">MKLKSILCTTLSAALLCAGAFAAGVSGSQGGESVTSLPLAPAGEAEQPVPPGYDIAQWSVSMPVMVYGTATVEEGRVLLENDNESSACQRIILNVNEDTVILDAVTGAVKTADDLKTGDTLYAYAGPAMTRSLPPIANAAVVLCNIPADFGVPIYAEVQQVLPGEDGKVSVLMTGDIILHMSEETELLQGPGFTCGNTFLSDIRPGTRLLSWYSMVMESYPSQAVPSKVLVFPSAYTGYTDMSDGGNITVNGEQLGAAAYEADGVLMVPVRALAEALGCEVAWDPARPDTVSVTRDGQPLYSFQVGGDAATLEGDMVVGLRAASAAKGGVAYLAADDLISFHRIKLTGRWPVL</sequence>
<organism evidence="3 4">
    <name type="scientific">Lawsonibacter faecis</name>
    <dbReference type="NCBI Taxonomy" id="2763052"/>
    <lineage>
        <taxon>Bacteria</taxon>
        <taxon>Bacillati</taxon>
        <taxon>Bacillota</taxon>
        <taxon>Clostridia</taxon>
        <taxon>Eubacteriales</taxon>
        <taxon>Oscillospiraceae</taxon>
        <taxon>Lawsonibacter</taxon>
    </lineage>
</organism>
<feature type="domain" description="Copper amine oxidase-like N-terminal" evidence="2">
    <location>
        <begin position="250"/>
        <end position="336"/>
    </location>
</feature>
<evidence type="ECO:0000256" key="1">
    <source>
        <dbReference type="SAM" id="SignalP"/>
    </source>
</evidence>
<keyword evidence="1" id="KW-0732">Signal</keyword>
<reference evidence="3" key="1">
    <citation type="submission" date="2020-08" db="EMBL/GenBank/DDBJ databases">
        <title>Genome public.</title>
        <authorList>
            <person name="Liu C."/>
            <person name="Sun Q."/>
        </authorList>
    </citation>
    <scope>NUCLEOTIDE SEQUENCE</scope>
    <source>
        <strain evidence="3">NSJ-52</strain>
    </source>
</reference>
<dbReference type="SUPFAM" id="SSF55383">
    <property type="entry name" value="Copper amine oxidase, domain N"/>
    <property type="match status" value="1"/>
</dbReference>
<dbReference type="RefSeq" id="WP_186919122.1">
    <property type="nucleotide sequence ID" value="NZ_JACOPQ010000006.1"/>
</dbReference>
<feature type="signal peptide" evidence="1">
    <location>
        <begin position="1"/>
        <end position="22"/>
    </location>
</feature>
<gene>
    <name evidence="3" type="ORF">H8S62_09560</name>
</gene>
<evidence type="ECO:0000259" key="2">
    <source>
        <dbReference type="Pfam" id="PF07833"/>
    </source>
</evidence>
<feature type="chain" id="PRO_5035151271" description="Copper amine oxidase-like N-terminal domain-containing protein" evidence="1">
    <location>
        <begin position="23"/>
        <end position="353"/>
    </location>
</feature>
<comment type="caution">
    <text evidence="3">The sequence shown here is derived from an EMBL/GenBank/DDBJ whole genome shotgun (WGS) entry which is preliminary data.</text>
</comment>
<evidence type="ECO:0000313" key="4">
    <source>
        <dbReference type="Proteomes" id="UP000607645"/>
    </source>
</evidence>
<keyword evidence="4" id="KW-1185">Reference proteome</keyword>
<dbReference type="InterPro" id="IPR036582">
    <property type="entry name" value="Mao_N_sf"/>
</dbReference>
<protein>
    <recommendedName>
        <fullName evidence="2">Copper amine oxidase-like N-terminal domain-containing protein</fullName>
    </recommendedName>
</protein>
<proteinExistence type="predicted"/>
<evidence type="ECO:0000313" key="3">
    <source>
        <dbReference type="EMBL" id="MBC5737255.1"/>
    </source>
</evidence>
<dbReference type="EMBL" id="JACOPQ010000006">
    <property type="protein sequence ID" value="MBC5737255.1"/>
    <property type="molecule type" value="Genomic_DNA"/>
</dbReference>
<dbReference type="InterPro" id="IPR012854">
    <property type="entry name" value="Cu_amine_oxidase-like_N"/>
</dbReference>